<dbReference type="Proteomes" id="UP000070720">
    <property type="component" value="Chromosome 2"/>
</dbReference>
<reference evidence="2 4" key="3">
    <citation type="journal article" date="2015" name="BMC Genomics">
        <title>The completed genome sequence of the pathogenic ascomycete fungus Fusarium graminearum.</title>
        <authorList>
            <person name="King R."/>
            <person name="Urban M."/>
            <person name="Hammond-Kosack M.C."/>
            <person name="Hassani-Pak K."/>
            <person name="Hammond-Kosack K.E."/>
        </authorList>
    </citation>
    <scope>NUCLEOTIDE SEQUENCE [LARGE SCALE GENOMIC DNA]</scope>
    <source>
        <strain evidence="4">ATCC MYA-4620 / CBS 123657 / FGSC 9075 / NRRL 31084 / PH-1</strain>
        <strain evidence="2">PH-1</strain>
    </source>
</reference>
<dbReference type="InParanoid" id="A0A098DC35"/>
<evidence type="ECO:0000313" key="3">
    <source>
        <dbReference type="EnsemblFungi" id="CEF76493"/>
    </source>
</evidence>
<keyword evidence="1" id="KW-0472">Membrane</keyword>
<keyword evidence="4" id="KW-1185">Reference proteome</keyword>
<accession>A0A098DC35</accession>
<evidence type="ECO:0000313" key="2">
    <source>
        <dbReference type="EMBL" id="CEF76493.1"/>
    </source>
</evidence>
<dbReference type="VEuPathDB" id="FungiDB:FGRAMPH1_01G09381"/>
<organism evidence="2 4">
    <name type="scientific">Gibberella zeae (strain ATCC MYA-4620 / CBS 123657 / FGSC 9075 / NRRL 31084 / PH-1)</name>
    <name type="common">Wheat head blight fungus</name>
    <name type="synonym">Fusarium graminearum</name>
    <dbReference type="NCBI Taxonomy" id="229533"/>
    <lineage>
        <taxon>Eukaryota</taxon>
        <taxon>Fungi</taxon>
        <taxon>Dikarya</taxon>
        <taxon>Ascomycota</taxon>
        <taxon>Pezizomycotina</taxon>
        <taxon>Sordariomycetes</taxon>
        <taxon>Hypocreomycetidae</taxon>
        <taxon>Hypocreales</taxon>
        <taxon>Nectriaceae</taxon>
        <taxon>Fusarium</taxon>
    </lineage>
</organism>
<evidence type="ECO:0000256" key="1">
    <source>
        <dbReference type="SAM" id="Phobius"/>
    </source>
</evidence>
<gene>
    <name evidence="3" type="primary">FG08212.1</name>
    <name evidence="2" type="ORF">FGRAMPH1_01T09381</name>
</gene>
<keyword evidence="1" id="KW-1133">Transmembrane helix</keyword>
<reference evidence="3" key="4">
    <citation type="submission" date="2017-01" db="UniProtKB">
        <authorList>
            <consortium name="EnsemblFungi"/>
        </authorList>
    </citation>
    <scope>IDENTIFICATION</scope>
    <source>
        <strain evidence="3">PH-1 / ATCC MYA-4620 / FGSC 9075 / NRRL 31084</strain>
    </source>
</reference>
<keyword evidence="1" id="KW-0812">Transmembrane</keyword>
<feature type="transmembrane region" description="Helical" evidence="1">
    <location>
        <begin position="20"/>
        <end position="43"/>
    </location>
</feature>
<dbReference type="AlphaFoldDB" id="A0A098DC35"/>
<dbReference type="EnsemblFungi" id="CEF76493">
    <property type="protein sequence ID" value="CEF76493"/>
    <property type="gene ID" value="FGRRES_15034"/>
</dbReference>
<name>A0A098DC35_GIBZE</name>
<dbReference type="EMBL" id="HG970333">
    <property type="protein sequence ID" value="CEF76493.1"/>
    <property type="molecule type" value="Genomic_DNA"/>
</dbReference>
<reference evidence="3 4" key="1">
    <citation type="journal article" date="2007" name="Science">
        <title>The Fusarium graminearum genome reveals a link between localized polymorphism and pathogen specialization.</title>
        <authorList>
            <person name="Cuomo C.A."/>
            <person name="Gueldener U."/>
            <person name="Xu J.-R."/>
            <person name="Trail F."/>
            <person name="Turgeon B.G."/>
            <person name="Di Pietro A."/>
            <person name="Walton J.D."/>
            <person name="Ma L.-J."/>
            <person name="Baker S.E."/>
            <person name="Rep M."/>
            <person name="Adam G."/>
            <person name="Antoniw J."/>
            <person name="Baldwin T."/>
            <person name="Calvo S.E."/>
            <person name="Chang Y.-L."/>
            <person name="DeCaprio D."/>
            <person name="Gale L.R."/>
            <person name="Gnerre S."/>
            <person name="Goswami R.S."/>
            <person name="Hammond-Kosack K."/>
            <person name="Harris L.J."/>
            <person name="Hilburn K."/>
            <person name="Kennell J.C."/>
            <person name="Kroken S."/>
            <person name="Magnuson J.K."/>
            <person name="Mannhaupt G."/>
            <person name="Mauceli E.W."/>
            <person name="Mewes H.-W."/>
            <person name="Mitterbauer R."/>
            <person name="Muehlbauer G."/>
            <person name="Muensterkoetter M."/>
            <person name="Nelson D."/>
            <person name="O'Donnell K."/>
            <person name="Ouellet T."/>
            <person name="Qi W."/>
            <person name="Quesneville H."/>
            <person name="Roncero M.I.G."/>
            <person name="Seong K.-Y."/>
            <person name="Tetko I.V."/>
            <person name="Urban M."/>
            <person name="Waalwijk C."/>
            <person name="Ward T.J."/>
            <person name="Yao J."/>
            <person name="Birren B.W."/>
            <person name="Kistler H.C."/>
        </authorList>
    </citation>
    <scope>NUCLEOTIDE SEQUENCE [LARGE SCALE GENOMIC DNA]</scope>
    <source>
        <strain evidence="4">ATCC MYA-4620 / CBS 123657 / FGSC 9075 / NRRL 31084 / PH-1</strain>
        <strain evidence="3">PH-1 / ATCC MYA-4620 / FGSC 9075 / NRRL 31084</strain>
    </source>
</reference>
<reference evidence="3 4" key="2">
    <citation type="journal article" date="2010" name="Nature">
        <title>Comparative genomics reveals mobile pathogenicity chromosomes in Fusarium.</title>
        <authorList>
            <person name="Ma L.J."/>
            <person name="van der Does H.C."/>
            <person name="Borkovich K.A."/>
            <person name="Coleman J.J."/>
            <person name="Daboussi M.J."/>
            <person name="Di Pietro A."/>
            <person name="Dufresne M."/>
            <person name="Freitag M."/>
            <person name="Grabherr M."/>
            <person name="Henrissat B."/>
            <person name="Houterman P.M."/>
            <person name="Kang S."/>
            <person name="Shim W.B."/>
            <person name="Woloshuk C."/>
            <person name="Xie X."/>
            <person name="Xu J.R."/>
            <person name="Antoniw J."/>
            <person name="Baker S.E."/>
            <person name="Bluhm B.H."/>
            <person name="Breakspear A."/>
            <person name="Brown D.W."/>
            <person name="Butchko R.A."/>
            <person name="Chapman S."/>
            <person name="Coulson R."/>
            <person name="Coutinho P.M."/>
            <person name="Danchin E.G."/>
            <person name="Diener A."/>
            <person name="Gale L.R."/>
            <person name="Gardiner D.M."/>
            <person name="Goff S."/>
            <person name="Hammond-Kosack K.E."/>
            <person name="Hilburn K."/>
            <person name="Hua-Van A."/>
            <person name="Jonkers W."/>
            <person name="Kazan K."/>
            <person name="Kodira C.D."/>
            <person name="Koehrsen M."/>
            <person name="Kumar L."/>
            <person name="Lee Y.H."/>
            <person name="Li L."/>
            <person name="Manners J.M."/>
            <person name="Miranda-Saavedra D."/>
            <person name="Mukherjee M."/>
            <person name="Park G."/>
            <person name="Park J."/>
            <person name="Park S.Y."/>
            <person name="Proctor R.H."/>
            <person name="Regev A."/>
            <person name="Ruiz-Roldan M.C."/>
            <person name="Sain D."/>
            <person name="Sakthikumar S."/>
            <person name="Sykes S."/>
            <person name="Schwartz D.C."/>
            <person name="Turgeon B.G."/>
            <person name="Wapinski I."/>
            <person name="Yoder O."/>
            <person name="Young S."/>
            <person name="Zeng Q."/>
            <person name="Zhou S."/>
            <person name="Galagan J."/>
            <person name="Cuomo C.A."/>
            <person name="Kistler H.C."/>
            <person name="Rep M."/>
        </authorList>
    </citation>
    <scope>GENOME REANNOTATION</scope>
    <source>
        <strain evidence="4">ATCC MYA-4620 / CBS 123657 / FGSC 9075 / NRRL 31084 / PH-1</strain>
        <strain evidence="3">PH-1 / ATCC MYA-4620 / FGSC 9075 / NRRL 31084</strain>
    </source>
</reference>
<proteinExistence type="predicted"/>
<accession>A0A0E0RZ18</accession>
<sequence length="78" mass="8245">MSVDISERDDALEVREVRPVFIAESTFTSVVAVPSVMVVAMVLSMPVAAGVEITASLDALEMDRPVNSGVSKSSYGLD</sequence>
<evidence type="ECO:0000313" key="4">
    <source>
        <dbReference type="Proteomes" id="UP000070720"/>
    </source>
</evidence>
<protein>
    <submittedName>
        <fullName evidence="2">Chromosome 2, complete genome</fullName>
    </submittedName>
</protein>